<keyword evidence="6" id="KW-1185">Reference proteome</keyword>
<evidence type="ECO:0000313" key="3">
    <source>
        <dbReference type="EMBL" id="PYE49772.1"/>
    </source>
</evidence>
<feature type="domain" description="DUF927" evidence="1">
    <location>
        <begin position="145"/>
        <end position="388"/>
    </location>
</feature>
<reference evidence="3 5" key="1">
    <citation type="submission" date="2018-06" db="EMBL/GenBank/DDBJ databases">
        <title>Genomic Encyclopedia of Type Strains, Phase III (KMG-III): the genomes of soil and plant-associated and newly described type strains.</title>
        <authorList>
            <person name="Whitman W."/>
        </authorList>
    </citation>
    <scope>NUCLEOTIDE SEQUENCE [LARGE SCALE GENOMIC DNA]</scope>
    <source>
        <strain evidence="3 5">CECT 7022</strain>
    </source>
</reference>
<name>A0A2V4WPJ7_PAEBA</name>
<dbReference type="Proteomes" id="UP000247790">
    <property type="component" value="Unassembled WGS sequence"/>
</dbReference>
<dbReference type="EMBL" id="CP054614">
    <property type="protein sequence ID" value="QKS56538.1"/>
    <property type="molecule type" value="Genomic_DNA"/>
</dbReference>
<dbReference type="InterPro" id="IPR009270">
    <property type="entry name" value="DUF927"/>
</dbReference>
<dbReference type="Pfam" id="PF18662">
    <property type="entry name" value="HTH_56"/>
    <property type="match status" value="1"/>
</dbReference>
<protein>
    <submittedName>
        <fullName evidence="4">DUF927 domain-containing protein</fullName>
    </submittedName>
    <submittedName>
        <fullName evidence="3">Uncharacterized protein DUF927</fullName>
    </submittedName>
</protein>
<dbReference type="EMBL" id="QJSW01000005">
    <property type="protein sequence ID" value="PYE49772.1"/>
    <property type="molecule type" value="Genomic_DNA"/>
</dbReference>
<feature type="domain" description="Cch helix turn helix" evidence="2">
    <location>
        <begin position="546"/>
        <end position="639"/>
    </location>
</feature>
<dbReference type="Pfam" id="PF06048">
    <property type="entry name" value="DUF927"/>
    <property type="match status" value="1"/>
</dbReference>
<evidence type="ECO:0000259" key="2">
    <source>
        <dbReference type="Pfam" id="PF18662"/>
    </source>
</evidence>
<evidence type="ECO:0000259" key="1">
    <source>
        <dbReference type="Pfam" id="PF06048"/>
    </source>
</evidence>
<accession>A0A2V4WPJ7</accession>
<gene>
    <name evidence="3" type="ORF">DFQ00_105276</name>
    <name evidence="4" type="ORF">HUB98_09430</name>
</gene>
<organism evidence="3 5">
    <name type="scientific">Paenibacillus barcinonensis</name>
    <dbReference type="NCBI Taxonomy" id="198119"/>
    <lineage>
        <taxon>Bacteria</taxon>
        <taxon>Bacillati</taxon>
        <taxon>Bacillota</taxon>
        <taxon>Bacilli</taxon>
        <taxon>Bacillales</taxon>
        <taxon>Paenibacillaceae</taxon>
        <taxon>Paenibacillus</taxon>
    </lineage>
</organism>
<dbReference type="InterPro" id="IPR040538">
    <property type="entry name" value="Cch_HTH"/>
</dbReference>
<dbReference type="AlphaFoldDB" id="A0A2V4WPJ7"/>
<dbReference type="Proteomes" id="UP000509327">
    <property type="component" value="Chromosome"/>
</dbReference>
<evidence type="ECO:0000313" key="4">
    <source>
        <dbReference type="EMBL" id="QKS56538.1"/>
    </source>
</evidence>
<proteinExistence type="predicted"/>
<evidence type="ECO:0000313" key="5">
    <source>
        <dbReference type="Proteomes" id="UP000247790"/>
    </source>
</evidence>
<evidence type="ECO:0000313" key="6">
    <source>
        <dbReference type="Proteomes" id="UP000509327"/>
    </source>
</evidence>
<dbReference type="RefSeq" id="WP_167433664.1">
    <property type="nucleotide sequence ID" value="NZ_CP054614.1"/>
</dbReference>
<reference evidence="4 6" key="2">
    <citation type="submission" date="2020-06" db="EMBL/GenBank/DDBJ databases">
        <title>Complete genome of Paenibacillus barcinonensis KACC11450.</title>
        <authorList>
            <person name="Kim M."/>
            <person name="Park Y.-J."/>
            <person name="Shin J.-H."/>
        </authorList>
    </citation>
    <scope>NUCLEOTIDE SEQUENCE [LARGE SCALE GENOMIC DNA]</scope>
    <source>
        <strain evidence="4 6">KACC11450</strain>
    </source>
</reference>
<sequence>MKYLQMYSNNVRGNTNYNDHLLEAIISLNDSAKYQRTEGIPSHRTERSSIIEAIMGMFPDKTEEIIVVDLIHAPSISPDAVNDFMYFHHRSFPGNKACLIPEFSLNKAKQIGLHIHNFFGSTPYSGSHFEVVNVKLAPQTIISYYDDNLEKWVLLQVADTDLYRVTKEFEETCISNGLPFQKGEFEKLMKYISAYKELNHRLIPSYDQYSFIGWNEDKTQFISPRRKDCYVRIADDKAQTMIKHGYVTKGNDAKQNLEQILEQLKDHPLSVAVYVSSYINALMSGGLASTSYLILDIYGAKGKGKNLLQYTAMNPIGKSEEKSLLMQTWVGATDAGILASIRPHSSHPVFFDDSQIQTKETLQKAIYTAFNSSLGVKANKDGTSREDKNTTSIIISTGETSILSMVHMDGLTRRVLPLSIDRVLEKLVDQPEKLKEWQDRLGKLLNSTYGLTLDLFVDYTLENKAAIEKRFEKYIALYRADSEHIMFDHERYNSYAKYLASMHVVLECLSEKYQLSSLNHEEINRICEYTNDYLKEICTGRNKNIEALEDVMAYATTNQKKHFTESNPNHSQYGKFSEYKLNDKIIPCLMIVTNELNNLLTTWGYVSKNVISSWATYGIIRTATSNKGGGRLSKVNSHKCSLTHADNTKTQPYCTFIHLEDAQNLIDQNN</sequence>